<sequence>MSSIQSAEGIGTGPQAASLLATLRQQLREGRWPAGSRLSEAGVADALGVSRTPVRLAFKALEQEGLLHKTGKRGLVVRGFSAADVRSAVEVRGALESLAVQRIAEAGLPTDARLALEDAVARGRALLAAGHLQAADIELWGALNRQFHEALLAATQAVTGSSVITDALVRNNQLPFASADAIALDTGALAKEFARLQLAQLQHEFVLDALRRGDGTRAATWMREHALIGLMNASTDTEHHAAHNGQDNFA</sequence>
<reference evidence="5 6" key="1">
    <citation type="submission" date="2024-04" db="EMBL/GenBank/DDBJ databases">
        <title>Novel species of the genus Ideonella isolated from streams.</title>
        <authorList>
            <person name="Lu H."/>
        </authorList>
    </citation>
    <scope>NUCLEOTIDE SEQUENCE [LARGE SCALE GENOMIC DNA]</scope>
    <source>
        <strain evidence="5 6">LYT19W</strain>
    </source>
</reference>
<dbReference type="SUPFAM" id="SSF48008">
    <property type="entry name" value="GntR ligand-binding domain-like"/>
    <property type="match status" value="1"/>
</dbReference>
<dbReference type="SMART" id="SM00895">
    <property type="entry name" value="FCD"/>
    <property type="match status" value="1"/>
</dbReference>
<keyword evidence="6" id="KW-1185">Reference proteome</keyword>
<name>A0ABU9CBG0_9BURK</name>
<keyword evidence="1" id="KW-0805">Transcription regulation</keyword>
<dbReference type="SUPFAM" id="SSF46785">
    <property type="entry name" value="Winged helix' DNA-binding domain"/>
    <property type="match status" value="1"/>
</dbReference>
<dbReference type="InterPro" id="IPR008920">
    <property type="entry name" value="TF_FadR/GntR_C"/>
</dbReference>
<dbReference type="Gene3D" id="1.20.120.530">
    <property type="entry name" value="GntR ligand-binding domain-like"/>
    <property type="match status" value="1"/>
</dbReference>
<evidence type="ECO:0000259" key="4">
    <source>
        <dbReference type="PROSITE" id="PS50949"/>
    </source>
</evidence>
<dbReference type="SMART" id="SM00345">
    <property type="entry name" value="HTH_GNTR"/>
    <property type="match status" value="1"/>
</dbReference>
<evidence type="ECO:0000256" key="3">
    <source>
        <dbReference type="ARBA" id="ARBA00023163"/>
    </source>
</evidence>
<keyword evidence="3" id="KW-0804">Transcription</keyword>
<evidence type="ECO:0000313" key="6">
    <source>
        <dbReference type="Proteomes" id="UP001379945"/>
    </source>
</evidence>
<dbReference type="Pfam" id="PF07729">
    <property type="entry name" value="FCD"/>
    <property type="match status" value="1"/>
</dbReference>
<organism evidence="5 6">
    <name type="scientific">Ideonella margarita</name>
    <dbReference type="NCBI Taxonomy" id="2984191"/>
    <lineage>
        <taxon>Bacteria</taxon>
        <taxon>Pseudomonadati</taxon>
        <taxon>Pseudomonadota</taxon>
        <taxon>Betaproteobacteria</taxon>
        <taxon>Burkholderiales</taxon>
        <taxon>Sphaerotilaceae</taxon>
        <taxon>Ideonella</taxon>
    </lineage>
</organism>
<dbReference type="EMBL" id="JBBUTI010000012">
    <property type="protein sequence ID" value="MEK8047927.1"/>
    <property type="molecule type" value="Genomic_DNA"/>
</dbReference>
<keyword evidence="2" id="KW-0238">DNA-binding</keyword>
<evidence type="ECO:0000256" key="1">
    <source>
        <dbReference type="ARBA" id="ARBA00023015"/>
    </source>
</evidence>
<dbReference type="InterPro" id="IPR011711">
    <property type="entry name" value="GntR_C"/>
</dbReference>
<protein>
    <submittedName>
        <fullName evidence="5">GntR family transcriptional regulator</fullName>
    </submittedName>
</protein>
<dbReference type="Pfam" id="PF00392">
    <property type="entry name" value="GntR"/>
    <property type="match status" value="1"/>
</dbReference>
<gene>
    <name evidence="5" type="ORF">AACH00_16325</name>
</gene>
<dbReference type="RefSeq" id="WP_341400240.1">
    <property type="nucleotide sequence ID" value="NZ_JBBUTI010000012.1"/>
</dbReference>
<evidence type="ECO:0000256" key="2">
    <source>
        <dbReference type="ARBA" id="ARBA00023125"/>
    </source>
</evidence>
<dbReference type="InterPro" id="IPR000524">
    <property type="entry name" value="Tscrpt_reg_HTH_GntR"/>
</dbReference>
<dbReference type="Proteomes" id="UP001379945">
    <property type="component" value="Unassembled WGS sequence"/>
</dbReference>
<dbReference type="PROSITE" id="PS50949">
    <property type="entry name" value="HTH_GNTR"/>
    <property type="match status" value="1"/>
</dbReference>
<proteinExistence type="predicted"/>
<dbReference type="Gene3D" id="1.10.10.10">
    <property type="entry name" value="Winged helix-like DNA-binding domain superfamily/Winged helix DNA-binding domain"/>
    <property type="match status" value="1"/>
</dbReference>
<feature type="domain" description="HTH gntR-type" evidence="4">
    <location>
        <begin position="13"/>
        <end position="80"/>
    </location>
</feature>
<evidence type="ECO:0000313" key="5">
    <source>
        <dbReference type="EMBL" id="MEK8047927.1"/>
    </source>
</evidence>
<dbReference type="CDD" id="cd07377">
    <property type="entry name" value="WHTH_GntR"/>
    <property type="match status" value="1"/>
</dbReference>
<dbReference type="InterPro" id="IPR036390">
    <property type="entry name" value="WH_DNA-bd_sf"/>
</dbReference>
<dbReference type="InterPro" id="IPR036388">
    <property type="entry name" value="WH-like_DNA-bd_sf"/>
</dbReference>
<accession>A0ABU9CBG0</accession>
<dbReference type="PANTHER" id="PTHR43537:SF51">
    <property type="entry name" value="HTH-TYPE TRANSCRIPTIONAL REGULATOR LGOR-RELATED"/>
    <property type="match status" value="1"/>
</dbReference>
<comment type="caution">
    <text evidence="5">The sequence shown here is derived from an EMBL/GenBank/DDBJ whole genome shotgun (WGS) entry which is preliminary data.</text>
</comment>
<dbReference type="PANTHER" id="PTHR43537">
    <property type="entry name" value="TRANSCRIPTIONAL REGULATOR, GNTR FAMILY"/>
    <property type="match status" value="1"/>
</dbReference>